<dbReference type="Proteomes" id="UP000824178">
    <property type="component" value="Unassembled WGS sequence"/>
</dbReference>
<dbReference type="GO" id="GO:0000166">
    <property type="term" value="F:nucleotide binding"/>
    <property type="evidence" value="ECO:0007669"/>
    <property type="project" value="UniProtKB-KW"/>
</dbReference>
<protein>
    <recommendedName>
        <fullName evidence="2">ribonucleoside-diphosphate reductase</fullName>
        <ecNumber evidence="2">1.17.4.1</ecNumber>
    </recommendedName>
</protein>
<evidence type="ECO:0000259" key="6">
    <source>
        <dbReference type="Pfam" id="PF12637"/>
    </source>
</evidence>
<accession>A0A9E2KHX5</accession>
<dbReference type="InterPro" id="IPR023806">
    <property type="entry name" value="CHP03905"/>
</dbReference>
<keyword evidence="3" id="KW-0237">DNA synthesis</keyword>
<evidence type="ECO:0000256" key="5">
    <source>
        <dbReference type="ARBA" id="ARBA00047754"/>
    </source>
</evidence>
<reference evidence="7" key="2">
    <citation type="submission" date="2021-04" db="EMBL/GenBank/DDBJ databases">
        <authorList>
            <person name="Gilroy R."/>
        </authorList>
    </citation>
    <scope>NUCLEOTIDE SEQUENCE</scope>
    <source>
        <strain evidence="7">742</strain>
    </source>
</reference>
<dbReference type="GO" id="GO:0004748">
    <property type="term" value="F:ribonucleoside-diphosphate reductase activity, thioredoxin disulfide as acceptor"/>
    <property type="evidence" value="ECO:0007669"/>
    <property type="project" value="UniProtKB-EC"/>
</dbReference>
<dbReference type="NCBIfam" id="TIGR03905">
    <property type="entry name" value="TIGR03905_4_Cys"/>
    <property type="match status" value="1"/>
</dbReference>
<gene>
    <name evidence="7" type="ORF">H9864_01395</name>
</gene>
<dbReference type="InterPro" id="IPR024434">
    <property type="entry name" value="TSCPD_dom"/>
</dbReference>
<feature type="domain" description="TSCPD" evidence="6">
    <location>
        <begin position="7"/>
        <end position="80"/>
    </location>
</feature>
<evidence type="ECO:0000313" key="8">
    <source>
        <dbReference type="Proteomes" id="UP000824178"/>
    </source>
</evidence>
<comment type="caution">
    <text evidence="7">The sequence shown here is derived from an EMBL/GenBank/DDBJ whole genome shotgun (WGS) entry which is preliminary data.</text>
</comment>
<evidence type="ECO:0000256" key="4">
    <source>
        <dbReference type="ARBA" id="ARBA00022741"/>
    </source>
</evidence>
<proteinExistence type="inferred from homology"/>
<name>A0A9E2KHX5_9FIRM</name>
<evidence type="ECO:0000256" key="1">
    <source>
        <dbReference type="ARBA" id="ARBA00007405"/>
    </source>
</evidence>
<dbReference type="Pfam" id="PF12637">
    <property type="entry name" value="TSCPD"/>
    <property type="match status" value="1"/>
</dbReference>
<dbReference type="AlphaFoldDB" id="A0A9E2KHX5"/>
<evidence type="ECO:0000256" key="3">
    <source>
        <dbReference type="ARBA" id="ARBA00022634"/>
    </source>
</evidence>
<dbReference type="EMBL" id="JAHLFH010000021">
    <property type="protein sequence ID" value="MBU3819030.1"/>
    <property type="molecule type" value="Genomic_DNA"/>
</dbReference>
<evidence type="ECO:0000313" key="7">
    <source>
        <dbReference type="EMBL" id="MBU3819030.1"/>
    </source>
</evidence>
<comment type="catalytic activity">
    <reaction evidence="5">
        <text>a 2'-deoxyribonucleoside 5'-diphosphate + [thioredoxin]-disulfide + H2O = a ribonucleoside 5'-diphosphate + [thioredoxin]-dithiol</text>
        <dbReference type="Rhea" id="RHEA:23252"/>
        <dbReference type="Rhea" id="RHEA-COMP:10698"/>
        <dbReference type="Rhea" id="RHEA-COMP:10700"/>
        <dbReference type="ChEBI" id="CHEBI:15377"/>
        <dbReference type="ChEBI" id="CHEBI:29950"/>
        <dbReference type="ChEBI" id="CHEBI:50058"/>
        <dbReference type="ChEBI" id="CHEBI:57930"/>
        <dbReference type="ChEBI" id="CHEBI:73316"/>
        <dbReference type="EC" id="1.17.4.1"/>
    </reaction>
</comment>
<sequence length="85" mass="9148">MTFTYPNHGTCSKMTKIELAPDHTIESIEVVGGCNGNLKGISKLLKGMKAEDAIERMEGTTCGPRPTSCPDQIARNLRKALAELG</sequence>
<comment type="similarity">
    <text evidence="1">Belongs to the ribonucleoside diphosphate reductase class-2 family.</text>
</comment>
<reference evidence="7" key="1">
    <citation type="journal article" date="2021" name="PeerJ">
        <title>Extensive microbial diversity within the chicken gut microbiome revealed by metagenomics and culture.</title>
        <authorList>
            <person name="Gilroy R."/>
            <person name="Ravi A."/>
            <person name="Getino M."/>
            <person name="Pursley I."/>
            <person name="Horton D.L."/>
            <person name="Alikhan N.F."/>
            <person name="Baker D."/>
            <person name="Gharbi K."/>
            <person name="Hall N."/>
            <person name="Watson M."/>
            <person name="Adriaenssens E.M."/>
            <person name="Foster-Nyarko E."/>
            <person name="Jarju S."/>
            <person name="Secka A."/>
            <person name="Antonio M."/>
            <person name="Oren A."/>
            <person name="Chaudhuri R.R."/>
            <person name="La Ragione R."/>
            <person name="Hildebrand F."/>
            <person name="Pallen M.J."/>
        </authorList>
    </citation>
    <scope>NUCLEOTIDE SEQUENCE</scope>
    <source>
        <strain evidence="7">742</strain>
    </source>
</reference>
<organism evidence="7 8">
    <name type="scientific">Candidatus Faecalibacterium intestinavium</name>
    <dbReference type="NCBI Taxonomy" id="2838580"/>
    <lineage>
        <taxon>Bacteria</taxon>
        <taxon>Bacillati</taxon>
        <taxon>Bacillota</taxon>
        <taxon>Clostridia</taxon>
        <taxon>Eubacteriales</taxon>
        <taxon>Oscillospiraceae</taxon>
        <taxon>Faecalibacterium</taxon>
    </lineage>
</organism>
<dbReference type="GO" id="GO:0071897">
    <property type="term" value="P:DNA biosynthetic process"/>
    <property type="evidence" value="ECO:0007669"/>
    <property type="project" value="UniProtKB-KW"/>
</dbReference>
<dbReference type="EC" id="1.17.4.1" evidence="2"/>
<evidence type="ECO:0000256" key="2">
    <source>
        <dbReference type="ARBA" id="ARBA00012274"/>
    </source>
</evidence>
<keyword evidence="4" id="KW-0547">Nucleotide-binding</keyword>